<dbReference type="SUPFAM" id="SSF142019">
    <property type="entry name" value="Nqo1 FMN-binding domain-like"/>
    <property type="match status" value="1"/>
</dbReference>
<keyword evidence="7" id="KW-0479">Metal-binding</keyword>
<dbReference type="PANTHER" id="PTHR11780:SF10">
    <property type="entry name" value="NADH DEHYDROGENASE [UBIQUINONE] FLAVOPROTEIN 1, MITOCHONDRIAL"/>
    <property type="match status" value="1"/>
</dbReference>
<dbReference type="Pfam" id="PF10589">
    <property type="entry name" value="NADH_4Fe-4S"/>
    <property type="match status" value="1"/>
</dbReference>
<comment type="cofactor">
    <cofactor evidence="1">
        <name>FMN</name>
        <dbReference type="ChEBI" id="CHEBI:58210"/>
    </cofactor>
</comment>
<dbReference type="InterPro" id="IPR011538">
    <property type="entry name" value="Nuo51_FMN-bd"/>
</dbReference>
<dbReference type="InterPro" id="IPR050837">
    <property type="entry name" value="ComplexI_51kDa_subunit"/>
</dbReference>
<evidence type="ECO:0000256" key="8">
    <source>
        <dbReference type="ARBA" id="ARBA00023004"/>
    </source>
</evidence>
<dbReference type="AlphaFoldDB" id="A0A4V4HCK4"/>
<evidence type="ECO:0000256" key="5">
    <source>
        <dbReference type="ARBA" id="ARBA00022630"/>
    </source>
</evidence>
<keyword evidence="11" id="KW-0812">Transmembrane</keyword>
<dbReference type="GO" id="GO:0008137">
    <property type="term" value="F:NADH dehydrogenase (ubiquinone) activity"/>
    <property type="evidence" value="ECO:0007669"/>
    <property type="project" value="InterPro"/>
</dbReference>
<feature type="domain" description="NADH-ubiquinone oxidoreductase 51kDa subunit iron-sulphur binding" evidence="13">
    <location>
        <begin position="715"/>
        <end position="778"/>
    </location>
</feature>
<dbReference type="EMBL" id="ML179677">
    <property type="protein sequence ID" value="THU83225.1"/>
    <property type="molecule type" value="Genomic_DNA"/>
</dbReference>
<keyword evidence="5" id="KW-0285">Flavoprotein</keyword>
<keyword evidence="9" id="KW-0411">Iron-sulfur</keyword>
<dbReference type="GO" id="GO:0046872">
    <property type="term" value="F:metal ion binding"/>
    <property type="evidence" value="ECO:0007669"/>
    <property type="project" value="UniProtKB-KW"/>
</dbReference>
<keyword evidence="4" id="KW-0004">4Fe-4S</keyword>
<accession>A0A4V4HCK4</accession>
<keyword evidence="15" id="KW-1185">Reference proteome</keyword>
<dbReference type="PANTHER" id="PTHR11780">
    <property type="entry name" value="NADH-UBIQUINONE OXIDOREDUCTASE FLAVOPROTEIN 1 NDUFV1"/>
    <property type="match status" value="1"/>
</dbReference>
<evidence type="ECO:0008006" key="16">
    <source>
        <dbReference type="Google" id="ProtNLM"/>
    </source>
</evidence>
<feature type="transmembrane region" description="Helical" evidence="11">
    <location>
        <begin position="137"/>
        <end position="160"/>
    </location>
</feature>
<dbReference type="SUPFAM" id="SSF142984">
    <property type="entry name" value="Nqo1 middle domain-like"/>
    <property type="match status" value="1"/>
</dbReference>
<dbReference type="Gene3D" id="3.40.50.11540">
    <property type="entry name" value="NADH-ubiquinone oxidoreductase 51kDa subunit"/>
    <property type="match status" value="1"/>
</dbReference>
<dbReference type="SUPFAM" id="SSF140490">
    <property type="entry name" value="Nqo1C-terminal domain-like"/>
    <property type="match status" value="1"/>
</dbReference>
<comment type="similarity">
    <text evidence="3">Belongs to the complex I 51 kDa subunit family.</text>
</comment>
<dbReference type="GO" id="GO:0051539">
    <property type="term" value="F:4 iron, 4 sulfur cluster binding"/>
    <property type="evidence" value="ECO:0007669"/>
    <property type="project" value="UniProtKB-KW"/>
</dbReference>
<dbReference type="InterPro" id="IPR019575">
    <property type="entry name" value="Nuop51_4Fe4S-bd"/>
</dbReference>
<dbReference type="GO" id="GO:0010181">
    <property type="term" value="F:FMN binding"/>
    <property type="evidence" value="ECO:0007669"/>
    <property type="project" value="InterPro"/>
</dbReference>
<evidence type="ECO:0000259" key="13">
    <source>
        <dbReference type="Pfam" id="PF10589"/>
    </source>
</evidence>
<evidence type="ECO:0000256" key="1">
    <source>
        <dbReference type="ARBA" id="ARBA00001917"/>
    </source>
</evidence>
<dbReference type="Gene3D" id="1.20.1440.230">
    <property type="entry name" value="NADH-ubiquinone oxidoreductase 51kDa subunit, iron-sulphur binding domain"/>
    <property type="match status" value="1"/>
</dbReference>
<dbReference type="OrthoDB" id="42889at2759"/>
<feature type="domain" description="NADH-ubiquinone oxidoreductase 51kDa subunit FMN-binding" evidence="12">
    <location>
        <begin position="476"/>
        <end position="649"/>
    </location>
</feature>
<dbReference type="InterPro" id="IPR037225">
    <property type="entry name" value="Nuo51_FMN-bd_sf"/>
</dbReference>
<evidence type="ECO:0000256" key="6">
    <source>
        <dbReference type="ARBA" id="ARBA00022643"/>
    </source>
</evidence>
<evidence type="ECO:0000256" key="7">
    <source>
        <dbReference type="ARBA" id="ARBA00022723"/>
    </source>
</evidence>
<comment type="cofactor">
    <cofactor evidence="2">
        <name>[4Fe-4S] cluster</name>
        <dbReference type="ChEBI" id="CHEBI:49883"/>
    </cofactor>
</comment>
<dbReference type="InterPro" id="IPR001949">
    <property type="entry name" value="NADH-UbQ_OxRdtase_51kDa_CS"/>
</dbReference>
<proteinExistence type="inferred from homology"/>
<sequence length="815" mass="89466">MHLRSLSFEWCIFTARHQQRKTTTDPPAEESIPTTPVPESASQTDPDSENGGNERRGVSGNATLHAPEDSIDNGSSTIIGGSSGVPSDGSTSSRSMKKGKKPGPSPPPATPVLTVPIPAVTAAAEDDKKKSDTANLVLGWSSFLGLATIIILFPLPGYLGKLVQRAQKAKMKETDARIETVTEKRGRTDIHQVDEIAGFGYDVDKVRFWVFYNTELLDTYKQKDNGAIEEVSTSIISSENNQDIGFRNATFTWSNDSGTGRRRFQLRVEEDASTSLLGIPDATNLDSWYSLPRDKVPIKHLQSNAKAPVLGHFGATIAGIIGFSSDILWWIRIANMFETQANTLERINRYVNIEQEPESSDDHSSNVSPTLYLHLRRSLLQCYTNRITQFGEFAVKYTTCGSEASNLTRQRQSRSGNAKFGAVCFIRSRKGNAQRQDRLDLLQLSPTHQLDVTTRGDWHRTKDILLKGDSWIIQTIKDSGLRGHGRAGFPSGLKWSFMNKPNWQNDKRPRYLVVNADEGEPGTCKDCEIMRGDPHKLVEGCLVAGRSMNANAAYIYIRGEFYQEASHVQQAIDEAYKEGLLGSNACGSGYAFDVYLHRGAGAYICGEETALIESLEGKQGKPRLKPPFPANVGLFGCPSTVANVETVAVAPTICRRGGSWFASFSRGCSVPVLPIDKCAEVLMDFDSLKDAQSGLGTGAVIVMDKSTNIVQAIAREGTTWMMNMMNRMVTGRAHQREIDMLLELTKQVEGRTICALGDAAAWPIQGLMRHFRPEVEARIAKFRAENGAVGFGGHMASEIPEDLAVPDNLGLRLPA</sequence>
<dbReference type="PROSITE" id="PS00644">
    <property type="entry name" value="COMPLEX1_51K_1"/>
    <property type="match status" value="1"/>
</dbReference>
<dbReference type="Pfam" id="PF01512">
    <property type="entry name" value="Complex1_51K"/>
    <property type="match status" value="1"/>
</dbReference>
<feature type="region of interest" description="Disordered" evidence="10">
    <location>
        <begin position="17"/>
        <end position="115"/>
    </location>
</feature>
<evidence type="ECO:0000256" key="9">
    <source>
        <dbReference type="ARBA" id="ARBA00023014"/>
    </source>
</evidence>
<feature type="compositionally biased region" description="Low complexity" evidence="10">
    <location>
        <begin position="74"/>
        <end position="94"/>
    </location>
</feature>
<evidence type="ECO:0000256" key="3">
    <source>
        <dbReference type="ARBA" id="ARBA00007523"/>
    </source>
</evidence>
<protein>
    <recommendedName>
        <fullName evidence="16">NADH-ubiquinone oxidoreductase 51kDa subunit iron-sulphur binding domain-containing protein</fullName>
    </recommendedName>
</protein>
<evidence type="ECO:0000256" key="4">
    <source>
        <dbReference type="ARBA" id="ARBA00022485"/>
    </source>
</evidence>
<evidence type="ECO:0000256" key="11">
    <source>
        <dbReference type="SAM" id="Phobius"/>
    </source>
</evidence>
<feature type="transmembrane region" description="Helical" evidence="11">
    <location>
        <begin position="309"/>
        <end position="331"/>
    </location>
</feature>
<evidence type="ECO:0000313" key="15">
    <source>
        <dbReference type="Proteomes" id="UP000297245"/>
    </source>
</evidence>
<reference evidence="14 15" key="1">
    <citation type="journal article" date="2019" name="Nat. Ecol. Evol.">
        <title>Megaphylogeny resolves global patterns of mushroom evolution.</title>
        <authorList>
            <person name="Varga T."/>
            <person name="Krizsan K."/>
            <person name="Foldi C."/>
            <person name="Dima B."/>
            <person name="Sanchez-Garcia M."/>
            <person name="Sanchez-Ramirez S."/>
            <person name="Szollosi G.J."/>
            <person name="Szarkandi J.G."/>
            <person name="Papp V."/>
            <person name="Albert L."/>
            <person name="Andreopoulos W."/>
            <person name="Angelini C."/>
            <person name="Antonin V."/>
            <person name="Barry K.W."/>
            <person name="Bougher N.L."/>
            <person name="Buchanan P."/>
            <person name="Buyck B."/>
            <person name="Bense V."/>
            <person name="Catcheside P."/>
            <person name="Chovatia M."/>
            <person name="Cooper J."/>
            <person name="Damon W."/>
            <person name="Desjardin D."/>
            <person name="Finy P."/>
            <person name="Geml J."/>
            <person name="Haridas S."/>
            <person name="Hughes K."/>
            <person name="Justo A."/>
            <person name="Karasinski D."/>
            <person name="Kautmanova I."/>
            <person name="Kiss B."/>
            <person name="Kocsube S."/>
            <person name="Kotiranta H."/>
            <person name="LaButti K.M."/>
            <person name="Lechner B.E."/>
            <person name="Liimatainen K."/>
            <person name="Lipzen A."/>
            <person name="Lukacs Z."/>
            <person name="Mihaltcheva S."/>
            <person name="Morgado L.N."/>
            <person name="Niskanen T."/>
            <person name="Noordeloos M.E."/>
            <person name="Ohm R.A."/>
            <person name="Ortiz-Santana B."/>
            <person name="Ovrebo C."/>
            <person name="Racz N."/>
            <person name="Riley R."/>
            <person name="Savchenko A."/>
            <person name="Shiryaev A."/>
            <person name="Soop K."/>
            <person name="Spirin V."/>
            <person name="Szebenyi C."/>
            <person name="Tomsovsky M."/>
            <person name="Tulloss R.E."/>
            <person name="Uehling J."/>
            <person name="Grigoriev I.V."/>
            <person name="Vagvolgyi C."/>
            <person name="Papp T."/>
            <person name="Martin F.M."/>
            <person name="Miettinen O."/>
            <person name="Hibbett D.S."/>
            <person name="Nagy L.G."/>
        </authorList>
    </citation>
    <scope>NUCLEOTIDE SEQUENCE [LARGE SCALE GENOMIC DNA]</scope>
    <source>
        <strain evidence="14 15">CBS 962.96</strain>
    </source>
</reference>
<keyword evidence="11" id="KW-0472">Membrane</keyword>
<evidence type="ECO:0000313" key="14">
    <source>
        <dbReference type="EMBL" id="THU83225.1"/>
    </source>
</evidence>
<dbReference type="FunFam" id="1.20.1440.230:FF:000001">
    <property type="entry name" value="Mitochondrial NADH dehydrogenase flavoprotein 1"/>
    <property type="match status" value="1"/>
</dbReference>
<dbReference type="FunFam" id="3.40.50.11540:FF:000001">
    <property type="entry name" value="NADH dehydrogenase [ubiquinone] flavoprotein 1, mitochondrial"/>
    <property type="match status" value="1"/>
</dbReference>
<evidence type="ECO:0000259" key="12">
    <source>
        <dbReference type="Pfam" id="PF01512"/>
    </source>
</evidence>
<name>A0A4V4HCK4_DENBC</name>
<keyword evidence="8" id="KW-0408">Iron</keyword>
<organism evidence="14 15">
    <name type="scientific">Dendrothele bispora (strain CBS 962.96)</name>
    <dbReference type="NCBI Taxonomy" id="1314807"/>
    <lineage>
        <taxon>Eukaryota</taxon>
        <taxon>Fungi</taxon>
        <taxon>Dikarya</taxon>
        <taxon>Basidiomycota</taxon>
        <taxon>Agaricomycotina</taxon>
        <taxon>Agaricomycetes</taxon>
        <taxon>Agaricomycetidae</taxon>
        <taxon>Agaricales</taxon>
        <taxon>Agaricales incertae sedis</taxon>
        <taxon>Dendrothele</taxon>
    </lineage>
</organism>
<evidence type="ECO:0000256" key="2">
    <source>
        <dbReference type="ARBA" id="ARBA00001966"/>
    </source>
</evidence>
<evidence type="ECO:0000256" key="10">
    <source>
        <dbReference type="SAM" id="MobiDB-lite"/>
    </source>
</evidence>
<dbReference type="InterPro" id="IPR037207">
    <property type="entry name" value="Nuop51_4Fe4S-bd_sf"/>
</dbReference>
<keyword evidence="11" id="KW-1133">Transmembrane helix</keyword>
<keyword evidence="6" id="KW-0288">FMN</keyword>
<dbReference type="Proteomes" id="UP000297245">
    <property type="component" value="Unassembled WGS sequence"/>
</dbReference>
<gene>
    <name evidence="14" type="ORF">K435DRAFT_807685</name>
</gene>